<evidence type="ECO:0000313" key="1">
    <source>
        <dbReference type="EMBL" id="OTG10873.1"/>
    </source>
</evidence>
<sequence>MLNYCNDMRGFVSAHDVHNSSLLVVSRSANNYPLSPRCPCNPRIMEENTMCVDPLTIPL</sequence>
<dbReference type="InParanoid" id="A0A251TJD4"/>
<dbReference type="AlphaFoldDB" id="A0A251TJD4"/>
<name>A0A251TJD4_HELAN</name>
<accession>A0A251TJD4</accession>
<reference evidence="2" key="1">
    <citation type="journal article" date="2017" name="Nature">
        <title>The sunflower genome provides insights into oil metabolism, flowering and Asterid evolution.</title>
        <authorList>
            <person name="Badouin H."/>
            <person name="Gouzy J."/>
            <person name="Grassa C.J."/>
            <person name="Murat F."/>
            <person name="Staton S.E."/>
            <person name="Cottret L."/>
            <person name="Lelandais-Briere C."/>
            <person name="Owens G.L."/>
            <person name="Carrere S."/>
            <person name="Mayjonade B."/>
            <person name="Legrand L."/>
            <person name="Gill N."/>
            <person name="Kane N.C."/>
            <person name="Bowers J.E."/>
            <person name="Hubner S."/>
            <person name="Bellec A."/>
            <person name="Berard A."/>
            <person name="Berges H."/>
            <person name="Blanchet N."/>
            <person name="Boniface M.C."/>
            <person name="Brunel D."/>
            <person name="Catrice O."/>
            <person name="Chaidir N."/>
            <person name="Claudel C."/>
            <person name="Donnadieu C."/>
            <person name="Faraut T."/>
            <person name="Fievet G."/>
            <person name="Helmstetter N."/>
            <person name="King M."/>
            <person name="Knapp S.J."/>
            <person name="Lai Z."/>
            <person name="Le Paslier M.C."/>
            <person name="Lippi Y."/>
            <person name="Lorenzon L."/>
            <person name="Mandel J.R."/>
            <person name="Marage G."/>
            <person name="Marchand G."/>
            <person name="Marquand E."/>
            <person name="Bret-Mestries E."/>
            <person name="Morien E."/>
            <person name="Nambeesan S."/>
            <person name="Nguyen T."/>
            <person name="Pegot-Espagnet P."/>
            <person name="Pouilly N."/>
            <person name="Raftis F."/>
            <person name="Sallet E."/>
            <person name="Schiex T."/>
            <person name="Thomas J."/>
            <person name="Vandecasteele C."/>
            <person name="Vares D."/>
            <person name="Vear F."/>
            <person name="Vautrin S."/>
            <person name="Crespi M."/>
            <person name="Mangin B."/>
            <person name="Burke J.M."/>
            <person name="Salse J."/>
            <person name="Munos S."/>
            <person name="Vincourt P."/>
            <person name="Rieseberg L.H."/>
            <person name="Langlade N.B."/>
        </authorList>
    </citation>
    <scope>NUCLEOTIDE SEQUENCE [LARGE SCALE GENOMIC DNA]</scope>
    <source>
        <strain evidence="2">cv. SF193</strain>
    </source>
</reference>
<proteinExistence type="predicted"/>
<evidence type="ECO:0000313" key="2">
    <source>
        <dbReference type="Proteomes" id="UP000215914"/>
    </source>
</evidence>
<dbReference type="Proteomes" id="UP000215914">
    <property type="component" value="Chromosome 10"/>
</dbReference>
<keyword evidence="2" id="KW-1185">Reference proteome</keyword>
<organism evidence="1 2">
    <name type="scientific">Helianthus annuus</name>
    <name type="common">Common sunflower</name>
    <dbReference type="NCBI Taxonomy" id="4232"/>
    <lineage>
        <taxon>Eukaryota</taxon>
        <taxon>Viridiplantae</taxon>
        <taxon>Streptophyta</taxon>
        <taxon>Embryophyta</taxon>
        <taxon>Tracheophyta</taxon>
        <taxon>Spermatophyta</taxon>
        <taxon>Magnoliopsida</taxon>
        <taxon>eudicotyledons</taxon>
        <taxon>Gunneridae</taxon>
        <taxon>Pentapetalae</taxon>
        <taxon>asterids</taxon>
        <taxon>campanulids</taxon>
        <taxon>Asterales</taxon>
        <taxon>Asteraceae</taxon>
        <taxon>Asteroideae</taxon>
        <taxon>Heliantheae alliance</taxon>
        <taxon>Heliantheae</taxon>
        <taxon>Helianthus</taxon>
    </lineage>
</organism>
<protein>
    <submittedName>
        <fullName evidence="1">Uncharacterized protein</fullName>
    </submittedName>
</protein>
<dbReference type="EMBL" id="CM007899">
    <property type="protein sequence ID" value="OTG10873.1"/>
    <property type="molecule type" value="Genomic_DNA"/>
</dbReference>
<gene>
    <name evidence="1" type="ORF">HannXRQ_Chr10g0292541</name>
</gene>